<dbReference type="Proteomes" id="UP000551709">
    <property type="component" value="Chromosome"/>
</dbReference>
<dbReference type="Pfam" id="PF07508">
    <property type="entry name" value="Recombinase"/>
    <property type="match status" value="1"/>
</dbReference>
<dbReference type="PROSITE" id="PS51737">
    <property type="entry name" value="RECOMBINASE_DNA_BIND"/>
    <property type="match status" value="1"/>
</dbReference>
<dbReference type="PANTHER" id="PTHR30461:SF23">
    <property type="entry name" value="DNA RECOMBINASE-RELATED"/>
    <property type="match status" value="1"/>
</dbReference>
<gene>
    <name evidence="1" type="ORF">HAP41_0000043945</name>
</gene>
<dbReference type="SUPFAM" id="SSF53041">
    <property type="entry name" value="Resolvase-like"/>
    <property type="match status" value="1"/>
</dbReference>
<dbReference type="GO" id="GO:0003677">
    <property type="term" value="F:DNA binding"/>
    <property type="evidence" value="ECO:0007669"/>
    <property type="project" value="InterPro"/>
</dbReference>
<dbReference type="InterPro" id="IPR006119">
    <property type="entry name" value="Resolv_N"/>
</dbReference>
<proteinExistence type="predicted"/>
<dbReference type="PANTHER" id="PTHR30461">
    <property type="entry name" value="DNA-INVERTASE FROM LAMBDOID PROPHAGE"/>
    <property type="match status" value="1"/>
</dbReference>
<dbReference type="Gene3D" id="3.40.50.1390">
    <property type="entry name" value="Resolvase, N-terminal catalytic domain"/>
    <property type="match status" value="1"/>
</dbReference>
<evidence type="ECO:0000313" key="1">
    <source>
        <dbReference type="EMBL" id="UPT87086.1"/>
    </source>
</evidence>
<reference evidence="1" key="1">
    <citation type="journal article" date="2017" name="Syst. Appl. Microbiol.">
        <title>Soybeans inoculated with root zone soils of Canadian native legumes harbour diverse and novel Bradyrhizobium spp. that possess agricultural potential.</title>
        <authorList>
            <person name="Bromfield E.S.P."/>
            <person name="Cloutier S."/>
            <person name="Tambong J.T."/>
            <person name="Tran Thi T.V."/>
        </authorList>
    </citation>
    <scope>NUCLEOTIDE SEQUENCE</scope>
    <source>
        <strain evidence="1">1S5</strain>
    </source>
</reference>
<dbReference type="InterPro" id="IPR038109">
    <property type="entry name" value="DNA_bind_recomb_sf"/>
</dbReference>
<dbReference type="SMART" id="SM00857">
    <property type="entry name" value="Resolvase"/>
    <property type="match status" value="1"/>
</dbReference>
<reference evidence="1" key="2">
    <citation type="submission" date="2022-04" db="EMBL/GenBank/DDBJ databases">
        <authorList>
            <person name="Bromfield E.S.P."/>
            <person name="Cloutier S."/>
        </authorList>
    </citation>
    <scope>NUCLEOTIDE SEQUENCE</scope>
    <source>
        <strain evidence="1">1S5</strain>
    </source>
</reference>
<name>A0A8T5VAI3_9BRAD</name>
<dbReference type="PROSITE" id="PS51736">
    <property type="entry name" value="RECOMBINASES_3"/>
    <property type="match status" value="1"/>
</dbReference>
<dbReference type="RefSeq" id="WP_166073769.1">
    <property type="nucleotide sequence ID" value="NZ_CP096255.1"/>
</dbReference>
<dbReference type="EMBL" id="CP096255">
    <property type="protein sequence ID" value="UPT87086.1"/>
    <property type="molecule type" value="Genomic_DNA"/>
</dbReference>
<dbReference type="InterPro" id="IPR011109">
    <property type="entry name" value="DNA_bind_recombinase_dom"/>
</dbReference>
<dbReference type="Gene3D" id="3.90.1750.20">
    <property type="entry name" value="Putative Large Serine Recombinase, Chain B, Domain 2"/>
    <property type="match status" value="1"/>
</dbReference>
<organism evidence="1 2">
    <name type="scientific">Bradyrhizobium barranii subsp. apii</name>
    <dbReference type="NCBI Taxonomy" id="2819348"/>
    <lineage>
        <taxon>Bacteria</taxon>
        <taxon>Pseudomonadati</taxon>
        <taxon>Pseudomonadota</taxon>
        <taxon>Alphaproteobacteria</taxon>
        <taxon>Hyphomicrobiales</taxon>
        <taxon>Nitrobacteraceae</taxon>
        <taxon>Bradyrhizobium</taxon>
        <taxon>Bradyrhizobium barranii</taxon>
    </lineage>
</organism>
<accession>A0A8T5VAI3</accession>
<dbReference type="PROSITE" id="PS00397">
    <property type="entry name" value="RECOMBINASES_1"/>
    <property type="match status" value="1"/>
</dbReference>
<dbReference type="AlphaFoldDB" id="A0A8T5VAI3"/>
<protein>
    <submittedName>
        <fullName evidence="1">Recombinase family protein</fullName>
    </submittedName>
</protein>
<dbReference type="InterPro" id="IPR036162">
    <property type="entry name" value="Resolvase-like_N_sf"/>
</dbReference>
<sequence length="590" mass="67937">MSPNVRLPATKLVAIYARVSTARQEEDGTIETQLRALREFAQQNGCNIIQEYTDDGWSGDILARPSLDQLRSDAAKKIWEAVLIYDPDRLARRYSYQELVMDELRERQIEVLFVTVSAPKNSEEKILHGVRGLFAEYERAKIAERFRLGKLRKVKDGHILLSEAPYGYAYIPNRGDQHGYLEILDQEARIVKMIFEWVANEFLTIRQAARRLQEMEIRPRRSRRGVWSTSTLSTLLRNQVYIGEAHWGRSYAVAPQRPLKNVTYRKIKKTSRRVRPEAEWVTINVPAIIDRQLYDRTRAQLDANYALSKRNKKNEYLLAGKIRCTCGRGRSGEGPQGGKHLYYRCIDRVLTFPLPPTCTEKGINARVADRLVWETIVRLMNSEELLSEQVRRWFGAREAKINSSRADIAAMGREMDGLKTCEDRYNRAYGAGLLTVEQLREYTAPLQERISSLRRQLANSQQEANAYCGEMPSDNEIKEFSEAARSTLQNLNFHARRAILVNTVEKIVGTQQKLDVYGCIPIRNHVELCSSDRHRLNADQHTHSLEIPFQLQIQLPPPRTTRNIVDRDEAGRIVRSVPPMADRSDFRLAA</sequence>
<dbReference type="GO" id="GO:0000150">
    <property type="term" value="F:DNA strand exchange activity"/>
    <property type="evidence" value="ECO:0007669"/>
    <property type="project" value="InterPro"/>
</dbReference>
<evidence type="ECO:0000313" key="2">
    <source>
        <dbReference type="Proteomes" id="UP000551709"/>
    </source>
</evidence>
<dbReference type="CDD" id="cd00338">
    <property type="entry name" value="Ser_Recombinase"/>
    <property type="match status" value="1"/>
</dbReference>
<dbReference type="Pfam" id="PF00239">
    <property type="entry name" value="Resolvase"/>
    <property type="match status" value="1"/>
</dbReference>
<dbReference type="InterPro" id="IPR050639">
    <property type="entry name" value="SSR_resolvase"/>
</dbReference>
<dbReference type="InterPro" id="IPR006118">
    <property type="entry name" value="Recombinase_CS"/>
</dbReference>